<protein>
    <recommendedName>
        <fullName evidence="3">Transposase IS4-like domain-containing protein</fullName>
    </recommendedName>
</protein>
<evidence type="ECO:0000313" key="1">
    <source>
        <dbReference type="EMBL" id="QDU82541.1"/>
    </source>
</evidence>
<proteinExistence type="predicted"/>
<dbReference type="Proteomes" id="UP000317178">
    <property type="component" value="Chromosome"/>
</dbReference>
<sequence length="47" mass="5357">MTTDAICFRAKQLQTGNDKREARPLLTKTKSITQPQRLFADKGYDAE</sequence>
<dbReference type="RefSeq" id="WP_197440358.1">
    <property type="nucleotide sequence ID" value="NZ_CP036281.1"/>
</dbReference>
<reference evidence="1 2" key="1">
    <citation type="submission" date="2019-02" db="EMBL/GenBank/DDBJ databases">
        <title>Deep-cultivation of Planctomycetes and their phenomic and genomic characterization uncovers novel biology.</title>
        <authorList>
            <person name="Wiegand S."/>
            <person name="Jogler M."/>
            <person name="Boedeker C."/>
            <person name="Pinto D."/>
            <person name="Vollmers J."/>
            <person name="Rivas-Marin E."/>
            <person name="Kohn T."/>
            <person name="Peeters S.H."/>
            <person name="Heuer A."/>
            <person name="Rast P."/>
            <person name="Oberbeckmann S."/>
            <person name="Bunk B."/>
            <person name="Jeske O."/>
            <person name="Meyerdierks A."/>
            <person name="Storesund J.E."/>
            <person name="Kallscheuer N."/>
            <person name="Luecker S."/>
            <person name="Lage O.M."/>
            <person name="Pohl T."/>
            <person name="Merkel B.J."/>
            <person name="Hornburger P."/>
            <person name="Mueller R.-W."/>
            <person name="Bruemmer F."/>
            <person name="Labrenz M."/>
            <person name="Spormann A.M."/>
            <person name="Op den Camp H."/>
            <person name="Overmann J."/>
            <person name="Amann R."/>
            <person name="Jetten M.S.M."/>
            <person name="Mascher T."/>
            <person name="Medema M.H."/>
            <person name="Devos D.P."/>
            <person name="Kaster A.-K."/>
            <person name="Ovreas L."/>
            <person name="Rohde M."/>
            <person name="Galperin M.Y."/>
            <person name="Jogler C."/>
        </authorList>
    </citation>
    <scope>NUCLEOTIDE SEQUENCE [LARGE SCALE GENOMIC DNA]</scope>
    <source>
        <strain evidence="1 2">Pla110</strain>
    </source>
</reference>
<name>A0A518CTI2_9PLAN</name>
<dbReference type="EMBL" id="CP036281">
    <property type="protein sequence ID" value="QDU82541.1"/>
    <property type="molecule type" value="Genomic_DNA"/>
</dbReference>
<dbReference type="KEGG" id="plon:Pla110_42990"/>
<organism evidence="1 2">
    <name type="scientific">Polystyrenella longa</name>
    <dbReference type="NCBI Taxonomy" id="2528007"/>
    <lineage>
        <taxon>Bacteria</taxon>
        <taxon>Pseudomonadati</taxon>
        <taxon>Planctomycetota</taxon>
        <taxon>Planctomycetia</taxon>
        <taxon>Planctomycetales</taxon>
        <taxon>Planctomycetaceae</taxon>
        <taxon>Polystyrenella</taxon>
    </lineage>
</organism>
<gene>
    <name evidence="1" type="ORF">Pla110_42990</name>
</gene>
<evidence type="ECO:0008006" key="3">
    <source>
        <dbReference type="Google" id="ProtNLM"/>
    </source>
</evidence>
<dbReference type="AlphaFoldDB" id="A0A518CTI2"/>
<evidence type="ECO:0000313" key="2">
    <source>
        <dbReference type="Proteomes" id="UP000317178"/>
    </source>
</evidence>
<accession>A0A518CTI2</accession>
<keyword evidence="2" id="KW-1185">Reference proteome</keyword>